<name>A0A0K0F9F6_STRVS</name>
<proteinExistence type="predicted"/>
<dbReference type="PROSITE" id="PS50011">
    <property type="entry name" value="PROTEIN_KINASE_DOM"/>
    <property type="match status" value="1"/>
</dbReference>
<sequence>MDKLTIDIQKANINDVDMHQYLFSTPRDNEKIDILTEGLIAFDLNDFSPRPFSDDNKIGVGTFADIYKISQKSGKNIALKIFKTYNKTFNYHYYNELNILSKLEHPNIIKLLGILNYNLLGIVLEYHNGGNLNQVLKNWKPQFCKNIKNWILGLSSALVSIHSIKFCHGDINPFNILLSEDLSNAIFCDFGSSKKFNEKPEAFPMSCYRPPELNFSFLYTDKCDVYSFGMIIWQIFTRKPPYDTSKGETELMWDIAYDDLKPDIFNEKIPKSCQKIIECCLDKCPTNRIASDVLYEKLSKNL</sequence>
<dbReference type="GO" id="GO:0010506">
    <property type="term" value="P:regulation of autophagy"/>
    <property type="evidence" value="ECO:0007669"/>
    <property type="project" value="InterPro"/>
</dbReference>
<feature type="binding site" evidence="1">
    <location>
        <position position="80"/>
    </location>
    <ligand>
        <name>ATP</name>
        <dbReference type="ChEBI" id="CHEBI:30616"/>
    </ligand>
</feature>
<dbReference type="PANTHER" id="PTHR24348">
    <property type="entry name" value="SERINE/THREONINE-PROTEIN KINASE UNC-51-RELATED"/>
    <property type="match status" value="1"/>
</dbReference>
<organism evidence="3 4">
    <name type="scientific">Strongyloides venezuelensis</name>
    <name type="common">Threadworm</name>
    <dbReference type="NCBI Taxonomy" id="75913"/>
    <lineage>
        <taxon>Eukaryota</taxon>
        <taxon>Metazoa</taxon>
        <taxon>Ecdysozoa</taxon>
        <taxon>Nematoda</taxon>
        <taxon>Chromadorea</taxon>
        <taxon>Rhabditida</taxon>
        <taxon>Tylenchina</taxon>
        <taxon>Panagrolaimomorpha</taxon>
        <taxon>Strongyloidoidea</taxon>
        <taxon>Strongyloididae</taxon>
        <taxon>Strongyloides</taxon>
    </lineage>
</organism>
<dbReference type="InterPro" id="IPR017441">
    <property type="entry name" value="Protein_kinase_ATP_BS"/>
</dbReference>
<dbReference type="Proteomes" id="UP000035680">
    <property type="component" value="Unassembled WGS sequence"/>
</dbReference>
<dbReference type="GO" id="GO:0006914">
    <property type="term" value="P:autophagy"/>
    <property type="evidence" value="ECO:0007669"/>
    <property type="project" value="UniProtKB-ARBA"/>
</dbReference>
<dbReference type="SUPFAM" id="SSF56112">
    <property type="entry name" value="Protein kinase-like (PK-like)"/>
    <property type="match status" value="1"/>
</dbReference>
<keyword evidence="1" id="KW-0547">Nucleotide-binding</keyword>
<dbReference type="GO" id="GO:0005524">
    <property type="term" value="F:ATP binding"/>
    <property type="evidence" value="ECO:0007669"/>
    <property type="project" value="UniProtKB-UniRule"/>
</dbReference>
<accession>A0A0K0F9F6</accession>
<keyword evidence="3" id="KW-1185">Reference proteome</keyword>
<keyword evidence="1" id="KW-0067">ATP-binding</keyword>
<evidence type="ECO:0000256" key="1">
    <source>
        <dbReference type="PROSITE-ProRule" id="PRU10141"/>
    </source>
</evidence>
<dbReference type="WBParaSite" id="SVE_0545700.1">
    <property type="protein sequence ID" value="SVE_0545700.1"/>
    <property type="gene ID" value="SVE_0545700"/>
</dbReference>
<reference evidence="4" key="2">
    <citation type="submission" date="2015-08" db="UniProtKB">
        <authorList>
            <consortium name="WormBaseParasite"/>
        </authorList>
    </citation>
    <scope>IDENTIFICATION</scope>
</reference>
<dbReference type="AlphaFoldDB" id="A0A0K0F9F6"/>
<evidence type="ECO:0000313" key="4">
    <source>
        <dbReference type="WBParaSite" id="SVE_0545700.1"/>
    </source>
</evidence>
<evidence type="ECO:0000259" key="2">
    <source>
        <dbReference type="PROSITE" id="PS50011"/>
    </source>
</evidence>
<feature type="domain" description="Protein kinase" evidence="2">
    <location>
        <begin position="52"/>
        <end position="302"/>
    </location>
</feature>
<dbReference type="InterPro" id="IPR000719">
    <property type="entry name" value="Prot_kinase_dom"/>
</dbReference>
<dbReference type="GO" id="GO:0004674">
    <property type="term" value="F:protein serine/threonine kinase activity"/>
    <property type="evidence" value="ECO:0007669"/>
    <property type="project" value="InterPro"/>
</dbReference>
<dbReference type="PROSITE" id="PS00107">
    <property type="entry name" value="PROTEIN_KINASE_ATP"/>
    <property type="match status" value="1"/>
</dbReference>
<protein>
    <submittedName>
        <fullName evidence="4">Mitogen-activated protein kinase kinase kinase 7 (inferred by orthology to a human protein)</fullName>
    </submittedName>
</protein>
<dbReference type="Pfam" id="PF00069">
    <property type="entry name" value="Pkinase"/>
    <property type="match status" value="1"/>
</dbReference>
<dbReference type="GO" id="GO:0005737">
    <property type="term" value="C:cytoplasm"/>
    <property type="evidence" value="ECO:0007669"/>
    <property type="project" value="TreeGrafter"/>
</dbReference>
<reference evidence="3" key="1">
    <citation type="submission" date="2014-07" db="EMBL/GenBank/DDBJ databases">
        <authorList>
            <person name="Martin A.A"/>
            <person name="De Silva N."/>
        </authorList>
    </citation>
    <scope>NUCLEOTIDE SEQUENCE</scope>
</reference>
<dbReference type="STRING" id="75913.A0A0K0F9F6"/>
<dbReference type="Gene3D" id="1.10.510.10">
    <property type="entry name" value="Transferase(Phosphotransferase) domain 1"/>
    <property type="match status" value="1"/>
</dbReference>
<evidence type="ECO:0000313" key="3">
    <source>
        <dbReference type="Proteomes" id="UP000035680"/>
    </source>
</evidence>
<dbReference type="InterPro" id="IPR011009">
    <property type="entry name" value="Kinase-like_dom_sf"/>
</dbReference>
<dbReference type="InterPro" id="IPR045269">
    <property type="entry name" value="Atg1-like"/>
</dbReference>
<dbReference type="CDD" id="cd00180">
    <property type="entry name" value="PKc"/>
    <property type="match status" value="1"/>
</dbReference>